<dbReference type="AlphaFoldDB" id="A0A919BRE9"/>
<organism evidence="2 3">
    <name type="scientific">Thalassotalea marina</name>
    <dbReference type="NCBI Taxonomy" id="1673741"/>
    <lineage>
        <taxon>Bacteria</taxon>
        <taxon>Pseudomonadati</taxon>
        <taxon>Pseudomonadota</taxon>
        <taxon>Gammaproteobacteria</taxon>
        <taxon>Alteromonadales</taxon>
        <taxon>Colwelliaceae</taxon>
        <taxon>Thalassotalea</taxon>
    </lineage>
</organism>
<feature type="transmembrane region" description="Helical" evidence="1">
    <location>
        <begin position="33"/>
        <end position="51"/>
    </location>
</feature>
<protein>
    <submittedName>
        <fullName evidence="2">Uncharacterized protein</fullName>
    </submittedName>
</protein>
<sequence length="95" mass="11031">MDINTKEQLDAHIEFTHIQQIEKVENKLNKMRYFPASLFFIVLGFLFYIDFDVTNNLNGVVILLATMIGVSGQMSVQRTELLKELFELKYGQATR</sequence>
<keyword evidence="1" id="KW-0812">Transmembrane</keyword>
<keyword evidence="1" id="KW-0472">Membrane</keyword>
<evidence type="ECO:0000313" key="3">
    <source>
        <dbReference type="Proteomes" id="UP000623842"/>
    </source>
</evidence>
<reference evidence="2" key="1">
    <citation type="journal article" date="2014" name="Int. J. Syst. Evol. Microbiol.">
        <title>Complete genome sequence of Corynebacterium casei LMG S-19264T (=DSM 44701T), isolated from a smear-ripened cheese.</title>
        <authorList>
            <consortium name="US DOE Joint Genome Institute (JGI-PGF)"/>
            <person name="Walter F."/>
            <person name="Albersmeier A."/>
            <person name="Kalinowski J."/>
            <person name="Ruckert C."/>
        </authorList>
    </citation>
    <scope>NUCLEOTIDE SEQUENCE</scope>
    <source>
        <strain evidence="2">KCTC 42731</strain>
    </source>
</reference>
<dbReference type="RefSeq" id="WP_189774756.1">
    <property type="nucleotide sequence ID" value="NZ_BNCK01000015.1"/>
</dbReference>
<dbReference type="Proteomes" id="UP000623842">
    <property type="component" value="Unassembled WGS sequence"/>
</dbReference>
<keyword evidence="3" id="KW-1185">Reference proteome</keyword>
<name>A0A919BRE9_9GAMM</name>
<accession>A0A919BRE9</accession>
<comment type="caution">
    <text evidence="2">The sequence shown here is derived from an EMBL/GenBank/DDBJ whole genome shotgun (WGS) entry which is preliminary data.</text>
</comment>
<keyword evidence="1" id="KW-1133">Transmembrane helix</keyword>
<evidence type="ECO:0000313" key="2">
    <source>
        <dbReference type="EMBL" id="GHG07518.1"/>
    </source>
</evidence>
<reference evidence="2" key="2">
    <citation type="submission" date="2020-09" db="EMBL/GenBank/DDBJ databases">
        <authorList>
            <person name="Sun Q."/>
            <person name="Kim S."/>
        </authorList>
    </citation>
    <scope>NUCLEOTIDE SEQUENCE</scope>
    <source>
        <strain evidence="2">KCTC 42731</strain>
    </source>
</reference>
<dbReference type="EMBL" id="BNCK01000015">
    <property type="protein sequence ID" value="GHG07518.1"/>
    <property type="molecule type" value="Genomic_DNA"/>
</dbReference>
<feature type="transmembrane region" description="Helical" evidence="1">
    <location>
        <begin position="57"/>
        <end position="76"/>
    </location>
</feature>
<gene>
    <name evidence="2" type="ORF">GCM10017161_41490</name>
</gene>
<proteinExistence type="predicted"/>
<evidence type="ECO:0000256" key="1">
    <source>
        <dbReference type="SAM" id="Phobius"/>
    </source>
</evidence>